<reference evidence="2 3" key="1">
    <citation type="journal article" date="2013" name="BMC Genomics">
        <title>Comparative genomics of Campylobacter concisus isolates reveals genetic diversity and provides insights into disease association.</title>
        <authorList>
            <person name="Deshpande N.P."/>
            <person name="Kaakoush N.O."/>
            <person name="Wilkins M.R."/>
            <person name="Mitchell H.M."/>
        </authorList>
    </citation>
    <scope>NUCLEOTIDE SEQUENCE [LARGE SCALE GENOMIC DNA]</scope>
    <source>
        <strain evidence="2 3">UNSW3</strain>
    </source>
</reference>
<comment type="caution">
    <text evidence="2">The sequence shown here is derived from an EMBL/GenBank/DDBJ whole genome shotgun (WGS) entry which is preliminary data.</text>
</comment>
<name>U2EWA0_9BACT</name>
<dbReference type="EMBL" id="ANNE01000012">
    <property type="protein sequence ID" value="ERJ21930.1"/>
    <property type="molecule type" value="Genomic_DNA"/>
</dbReference>
<accession>U2EWA0</accession>
<dbReference type="Proteomes" id="UP000016636">
    <property type="component" value="Unassembled WGS sequence"/>
</dbReference>
<proteinExistence type="predicted"/>
<evidence type="ECO:0000313" key="2">
    <source>
        <dbReference type="EMBL" id="ERJ21930.1"/>
    </source>
</evidence>
<dbReference type="InterPro" id="IPR047777">
    <property type="entry name" value="LapA-like_RM"/>
</dbReference>
<organism evidence="2 3">
    <name type="scientific">Campylobacter concisus UNSW3</name>
    <dbReference type="NCBI Taxonomy" id="1242966"/>
    <lineage>
        <taxon>Bacteria</taxon>
        <taxon>Pseudomonadati</taxon>
        <taxon>Campylobacterota</taxon>
        <taxon>Epsilonproteobacteria</taxon>
        <taxon>Campylobacterales</taxon>
        <taxon>Campylobacteraceae</taxon>
        <taxon>Campylobacter</taxon>
    </lineage>
</organism>
<dbReference type="PATRIC" id="fig|1242966.3.peg.1319"/>
<gene>
    <name evidence="2" type="ORF">UNSW3_1420</name>
</gene>
<protein>
    <submittedName>
        <fullName evidence="2">Uncharacterized protein</fullName>
    </submittedName>
</protein>
<evidence type="ECO:0000256" key="1">
    <source>
        <dbReference type="SAM" id="MobiDB-lite"/>
    </source>
</evidence>
<evidence type="ECO:0000313" key="3">
    <source>
        <dbReference type="Proteomes" id="UP000016636"/>
    </source>
</evidence>
<feature type="region of interest" description="Disordered" evidence="1">
    <location>
        <begin position="398"/>
        <end position="426"/>
    </location>
</feature>
<dbReference type="NCBIfam" id="NF033682">
    <property type="entry name" value="retention_LapA"/>
    <property type="match status" value="1"/>
</dbReference>
<feature type="compositionally biased region" description="Polar residues" evidence="1">
    <location>
        <begin position="413"/>
        <end position="426"/>
    </location>
</feature>
<sequence>MAREAGVVKSLTGKAVAVDQNGNARELKVGDIVYIGESIKTSDAADKVTIVANNGKEITILGDDTLALNQNTIGSDGLADVSALQNAILNGGDLTKLEETAAGGNAAAAGGGDGVSLSDARFAEGGHYSNINENYRNLTDANRAFASYDSPIGGYNDGNDGDNGANANIIPGAPTVKFINDINSNHTLSRVEHGNDTNINTSKVLITVPNDGTVRAGDILKVTVTDPNGNETTTNITITPAIITNGYPIYAPVEPGKNSKVEASVTNFQGNTSGSSEDHVTPTKSSVSVEFTEDKSPDDGFLTYTENKGDGKQNESPVLIKVSDVIPGDKLHITLTKPDGTIEPREVTIDQNIINNGYKIDNMPVAEGKISKVDAYVTDSSNSNTWKSDIATDKVTPDKNPTIRFTEDVDDNGSLTDAENNGTDGNFRTSPVEIILPKDVVAGDKIVITYTDPLNPTGPKKDLKIDLTDEMITNHKVTGIELPIFPGVKTEASVHVVDKSGNPKSEESAPDSVTPQTIKMDMNLPEQQTLHEISRQESVNNYKKTYNGVEIDLGDQKVNHTTAKITLPNRIDDGDKLTLHVTKPDGTTYDRNFTINMNEKGVITSVDEIDNAGHVIGNYNTANKNFFKEDINQWAIKVDGFELENGKDTKIKAEVTHPTHTANPYLPTEENSKSASLEHVKKPEVIFGEADGAKTMTREQAISDGDLNSTKVTIKLPKNAVNGDKLTVTIKEPDGKNPDGTTKFHEYPKHYTVEKDATGKLVGIKNDDDPSDHVTIKNDNSFEIPNIKTATGVKTEVTAEIVDNDGSIQHAESSNSVTIAGLNDMAVRFVEDIDHNVSLTRDESMKDGNLKETTIAVKVPNNVIAGDEVTVKIDNGTSHELKKYSVVSNVNGEIKLEHVKDDGTKETITTDATKNNEIEISNVKITAAGEPINVTAETTDASGGKKAEATNKNTLEKLHDDMKITFDKDIDNDGILGSTEATTGTTTMTTIKLPSNFVLGDKLKVESYNEDTPNNKTTKTYEIEKDEVSGKLIAKNGSEELDITDDADGNKVVKYTLGLTEGHKTIINAIVTGAAGDKSETKSDIILDTGNGSGTRFRLLIDEDEDRNGVLDRKEAMTDHQLNTTSATLQIPTSVNVGDTITVNVDGGTSKSYKVVSNDGTNVTIEDAKTHAHVTLKTGNKLEIPNVHIDKDHPAKVDVTIRDHAGNEKTATAEAKLETFDATNLKVNFIEDDASRDGKIDRDESVSVDGVEVTTISVQVPYNVISGDKVSVTINEPQKVTQADGTIMVSMASRTLHYTVSKASDGKISLIDDSNPTHTLQLKNNTFEIHDVKMYPGKDTSATATITNAATNPADNMSATSEEAKAQLAPLSDAGLSVSIADDKNDDGVISRDESGSNTSKVKVSIPGNVIKGDKIDVEVTNPDNSKVIKHYEVDSKDANGNITLKDVTDPAHTFTYPKQVNADHPLELDAAIAVGKDTVAKVTLTDAFDKSVSVEDKAQHAEIDAMRGIMFNKDIQTSEESGEKTTTAKFFLSEDARAGDTVEIKYTDPNDHTQMKPVNHVLTADDISKGVFEQSLDIDARSSAGYDLKVEATLKTPGAGGLQSKTYETDQSQSFHINADSYTIKYDDDPNKTMKGGNSDNDTLVVDGQKVDFTNLTGLNAKVESFENIQLKGNSKITINAQDVLDITDSDKVLNIKGSIDEQGNKTTSVKLDGSWNENTPAGVTDYKTYSSGDVSGHTIQIKIDDTVHIL</sequence>